<name>A0ACB7T586_HYAAI</name>
<accession>A0ACB7T586</accession>
<evidence type="ECO:0000313" key="2">
    <source>
        <dbReference type="Proteomes" id="UP000821845"/>
    </source>
</evidence>
<dbReference type="EMBL" id="CM023490">
    <property type="protein sequence ID" value="KAH6942632.1"/>
    <property type="molecule type" value="Genomic_DNA"/>
</dbReference>
<sequence length="157" mass="17317">MGVVVILTKNTNVTGRPKSDGIAAVVMMAKQDYTTSRIKTSKTTAIGVIKSSSSSSSNRSIDLQAGLGPASNKEQYYETAGNRSYYYHFVCHAFGIVVLGRGLGHVVLLVVAHQDVDSRIACLRGLAREVDSPKQTRDRFFLSWKRDRQNKPELPEK</sequence>
<gene>
    <name evidence="1" type="ORF">HPB50_008747</name>
</gene>
<proteinExistence type="predicted"/>
<evidence type="ECO:0000313" key="1">
    <source>
        <dbReference type="EMBL" id="KAH6942632.1"/>
    </source>
</evidence>
<protein>
    <submittedName>
        <fullName evidence="1">Uncharacterized protein</fullName>
    </submittedName>
</protein>
<keyword evidence="2" id="KW-1185">Reference proteome</keyword>
<comment type="caution">
    <text evidence="1">The sequence shown here is derived from an EMBL/GenBank/DDBJ whole genome shotgun (WGS) entry which is preliminary data.</text>
</comment>
<reference evidence="1" key="1">
    <citation type="submission" date="2020-05" db="EMBL/GenBank/DDBJ databases">
        <title>Large-scale comparative analyses of tick genomes elucidate their genetic diversity and vector capacities.</title>
        <authorList>
            <person name="Jia N."/>
            <person name="Wang J."/>
            <person name="Shi W."/>
            <person name="Du L."/>
            <person name="Sun Y."/>
            <person name="Zhan W."/>
            <person name="Jiang J."/>
            <person name="Wang Q."/>
            <person name="Zhang B."/>
            <person name="Ji P."/>
            <person name="Sakyi L.B."/>
            <person name="Cui X."/>
            <person name="Yuan T."/>
            <person name="Jiang B."/>
            <person name="Yang W."/>
            <person name="Lam T.T.-Y."/>
            <person name="Chang Q."/>
            <person name="Ding S."/>
            <person name="Wang X."/>
            <person name="Zhu J."/>
            <person name="Ruan X."/>
            <person name="Zhao L."/>
            <person name="Wei J."/>
            <person name="Que T."/>
            <person name="Du C."/>
            <person name="Cheng J."/>
            <person name="Dai P."/>
            <person name="Han X."/>
            <person name="Huang E."/>
            <person name="Gao Y."/>
            <person name="Liu J."/>
            <person name="Shao H."/>
            <person name="Ye R."/>
            <person name="Li L."/>
            <person name="Wei W."/>
            <person name="Wang X."/>
            <person name="Wang C."/>
            <person name="Yang T."/>
            <person name="Huo Q."/>
            <person name="Li W."/>
            <person name="Guo W."/>
            <person name="Chen H."/>
            <person name="Zhou L."/>
            <person name="Ni X."/>
            <person name="Tian J."/>
            <person name="Zhou Y."/>
            <person name="Sheng Y."/>
            <person name="Liu T."/>
            <person name="Pan Y."/>
            <person name="Xia L."/>
            <person name="Li J."/>
            <person name="Zhao F."/>
            <person name="Cao W."/>
        </authorList>
    </citation>
    <scope>NUCLEOTIDE SEQUENCE</scope>
    <source>
        <strain evidence="1">Hyas-2018</strain>
    </source>
</reference>
<organism evidence="1 2">
    <name type="scientific">Hyalomma asiaticum</name>
    <name type="common">Tick</name>
    <dbReference type="NCBI Taxonomy" id="266040"/>
    <lineage>
        <taxon>Eukaryota</taxon>
        <taxon>Metazoa</taxon>
        <taxon>Ecdysozoa</taxon>
        <taxon>Arthropoda</taxon>
        <taxon>Chelicerata</taxon>
        <taxon>Arachnida</taxon>
        <taxon>Acari</taxon>
        <taxon>Parasitiformes</taxon>
        <taxon>Ixodida</taxon>
        <taxon>Ixodoidea</taxon>
        <taxon>Ixodidae</taxon>
        <taxon>Hyalomminae</taxon>
        <taxon>Hyalomma</taxon>
    </lineage>
</organism>
<dbReference type="Proteomes" id="UP000821845">
    <property type="component" value="Chromosome 10"/>
</dbReference>